<dbReference type="SUPFAM" id="SSF52266">
    <property type="entry name" value="SGNH hydrolase"/>
    <property type="match status" value="1"/>
</dbReference>
<dbReference type="PANTHER" id="PTHR36842">
    <property type="entry name" value="PROTEIN TOLB HOMOLOG"/>
    <property type="match status" value="1"/>
</dbReference>
<keyword evidence="4" id="KW-1185">Reference proteome</keyword>
<feature type="transmembrane region" description="Helical" evidence="2">
    <location>
        <begin position="31"/>
        <end position="48"/>
    </location>
</feature>
<evidence type="ECO:0000256" key="1">
    <source>
        <dbReference type="ARBA" id="ARBA00009820"/>
    </source>
</evidence>
<dbReference type="GO" id="GO:0016788">
    <property type="term" value="F:hydrolase activity, acting on ester bonds"/>
    <property type="evidence" value="ECO:0007669"/>
    <property type="project" value="UniProtKB-ARBA"/>
</dbReference>
<dbReference type="AlphaFoldDB" id="A0A1M4VZH9"/>
<accession>A0A1M4VZH9</accession>
<dbReference type="InterPro" id="IPR011042">
    <property type="entry name" value="6-blade_b-propeller_TolB-like"/>
</dbReference>
<evidence type="ECO:0000256" key="2">
    <source>
        <dbReference type="SAM" id="Phobius"/>
    </source>
</evidence>
<dbReference type="EMBL" id="FQVD01000005">
    <property type="protein sequence ID" value="SHE74300.1"/>
    <property type="molecule type" value="Genomic_DNA"/>
</dbReference>
<dbReference type="STRING" id="871325.SAMN05444349_105165"/>
<dbReference type="Proteomes" id="UP000184436">
    <property type="component" value="Unassembled WGS sequence"/>
</dbReference>
<dbReference type="RefSeq" id="WP_033886471.1">
    <property type="nucleotide sequence ID" value="NZ_FQVD01000005.1"/>
</dbReference>
<dbReference type="CDD" id="cd00229">
    <property type="entry name" value="SGNH_hydrolase"/>
    <property type="match status" value="1"/>
</dbReference>
<dbReference type="InterPro" id="IPR011659">
    <property type="entry name" value="WD40"/>
</dbReference>
<reference evidence="3 4" key="1">
    <citation type="submission" date="2016-11" db="EMBL/GenBank/DDBJ databases">
        <authorList>
            <person name="Jaros S."/>
            <person name="Januszkiewicz K."/>
            <person name="Wedrychowicz H."/>
        </authorList>
    </citation>
    <scope>NUCLEOTIDE SEQUENCE [LARGE SCALE GENOMIC DNA]</scope>
    <source>
        <strain evidence="3 4">DSM 26883</strain>
    </source>
</reference>
<dbReference type="SUPFAM" id="SSF82171">
    <property type="entry name" value="DPP6 N-terminal domain-like"/>
    <property type="match status" value="1"/>
</dbReference>
<evidence type="ECO:0000313" key="3">
    <source>
        <dbReference type="EMBL" id="SHE74300.1"/>
    </source>
</evidence>
<sequence length="660" mass="76737">MTRKRLKVMNLLLVLLLLWNPIVLWQYYQSMVIAFLLTITIVSIGLAISRVRSLRLKVWAFNLVTIASILFHAEVIFTMVYAYKEIPNLYELHGKYYFNKPYLDQQFNDPEFVTRYKTNCQGYRVDDLSSQEQKIEKCDWLFIGDSYTQGAQVEYNQLFSSLIYKDFPDKVIVNAGISGAGLYDELNYFKDKGKKLSPKVVFLQIGAFNDFMNIREHQPSLQDYIMEWSALYRYFEYNIANSDELPLGRWTEPFFPNKEDNIDNNIFFKQTSDYKEADKRAFKESISEFKKEVESIGGKLVLIFIPSKEQISPELLKEVLDEYNISKEEIDLSIPNKLCQSVANALGVELYDLTTEFRQSNSFPFFTHDEHMNVVGHQLIAERIVKELSSISGGYDYLSEGNYHERYPTIYADGTMVYQSQTEHYYTINRLNVNNGNREELWRGVSELVHPMISNDGRYLVFTEGEQESLNTDVILYDFFKGHQVAINKKPAKGAIPCVNKSATKIAFPSWTMNHTTPCIVLYDIVTGRQTQFEDGVECWRPVFSNDDQHIYYIQKETQDSHFVIKSYDIATGKKCVVLKHPYDIWDIAVSPSGKYIAYAGNKNTNWDLFIYDMEQKQSRQITHTLGDEWDPVFGISDNELWFAGVFGINDGIYHIKLKK</sequence>
<organism evidence="3 4">
    <name type="scientific">Bacteroides faecichinchillae</name>
    <dbReference type="NCBI Taxonomy" id="871325"/>
    <lineage>
        <taxon>Bacteria</taxon>
        <taxon>Pseudomonadati</taxon>
        <taxon>Bacteroidota</taxon>
        <taxon>Bacteroidia</taxon>
        <taxon>Bacteroidales</taxon>
        <taxon>Bacteroidaceae</taxon>
        <taxon>Bacteroides</taxon>
    </lineage>
</organism>
<keyword evidence="2" id="KW-0812">Transmembrane</keyword>
<gene>
    <name evidence="3" type="ORF">SAMN05444349_105165</name>
</gene>
<dbReference type="Gene3D" id="2.120.10.30">
    <property type="entry name" value="TolB, C-terminal domain"/>
    <property type="match status" value="1"/>
</dbReference>
<dbReference type="Pfam" id="PF07676">
    <property type="entry name" value="PD40"/>
    <property type="match status" value="1"/>
</dbReference>
<keyword evidence="2" id="KW-1133">Transmembrane helix</keyword>
<keyword evidence="2" id="KW-0472">Membrane</keyword>
<dbReference type="InterPro" id="IPR036514">
    <property type="entry name" value="SGNH_hydro_sf"/>
</dbReference>
<comment type="similarity">
    <text evidence="1">Belongs to the TolB family.</text>
</comment>
<proteinExistence type="inferred from homology"/>
<feature type="transmembrane region" description="Helical" evidence="2">
    <location>
        <begin position="60"/>
        <end position="83"/>
    </location>
</feature>
<dbReference type="Gene3D" id="3.40.50.1110">
    <property type="entry name" value="SGNH hydrolase"/>
    <property type="match status" value="1"/>
</dbReference>
<evidence type="ECO:0000313" key="4">
    <source>
        <dbReference type="Proteomes" id="UP000184436"/>
    </source>
</evidence>
<feature type="transmembrane region" description="Helical" evidence="2">
    <location>
        <begin position="7"/>
        <end position="25"/>
    </location>
</feature>
<dbReference type="OrthoDB" id="8432779at2"/>
<protein>
    <submittedName>
        <fullName evidence="3">WD40-like Beta Propeller Repeat</fullName>
    </submittedName>
</protein>
<name>A0A1M4VZH9_9BACE</name>